<dbReference type="PROSITE" id="PS51736">
    <property type="entry name" value="RECOMBINASES_3"/>
    <property type="match status" value="1"/>
</dbReference>
<dbReference type="PANTHER" id="PTHR30461">
    <property type="entry name" value="DNA-INVERTASE FROM LAMBDOID PROPHAGE"/>
    <property type="match status" value="1"/>
</dbReference>
<gene>
    <name evidence="8" type="ORF">DW907_05295</name>
</gene>
<dbReference type="SUPFAM" id="SSF53041">
    <property type="entry name" value="Resolvase-like"/>
    <property type="match status" value="1"/>
</dbReference>
<dbReference type="AlphaFoldDB" id="A0A413UDA9"/>
<evidence type="ECO:0000259" key="6">
    <source>
        <dbReference type="PROSITE" id="PS51736"/>
    </source>
</evidence>
<accession>A0A413UDA9</accession>
<dbReference type="Pfam" id="PF00239">
    <property type="entry name" value="Resolvase"/>
    <property type="match status" value="1"/>
</dbReference>
<dbReference type="GO" id="GO:0000150">
    <property type="term" value="F:DNA strand exchange activity"/>
    <property type="evidence" value="ECO:0007669"/>
    <property type="project" value="InterPro"/>
</dbReference>
<evidence type="ECO:0000256" key="3">
    <source>
        <dbReference type="ARBA" id="ARBA00023172"/>
    </source>
</evidence>
<keyword evidence="2" id="KW-0238">DNA-binding</keyword>
<dbReference type="PROSITE" id="PS51737">
    <property type="entry name" value="RECOMBINASE_DNA_BIND"/>
    <property type="match status" value="1"/>
</dbReference>
<keyword evidence="1" id="KW-0229">DNA integration</keyword>
<dbReference type="Proteomes" id="UP000285288">
    <property type="component" value="Unassembled WGS sequence"/>
</dbReference>
<evidence type="ECO:0000256" key="4">
    <source>
        <dbReference type="PIRSR" id="PIRSR606118-50"/>
    </source>
</evidence>
<feature type="active site" description="O-(5'-phospho-DNA)-serine intermediate" evidence="4 5">
    <location>
        <position position="20"/>
    </location>
</feature>
<dbReference type="GO" id="GO:0003677">
    <property type="term" value="F:DNA binding"/>
    <property type="evidence" value="ECO:0007669"/>
    <property type="project" value="UniProtKB-KW"/>
</dbReference>
<dbReference type="InterPro" id="IPR006118">
    <property type="entry name" value="Recombinase_CS"/>
</dbReference>
<evidence type="ECO:0008006" key="10">
    <source>
        <dbReference type="Google" id="ProtNLM"/>
    </source>
</evidence>
<dbReference type="InterPro" id="IPR011109">
    <property type="entry name" value="DNA_bind_recombinase_dom"/>
</dbReference>
<dbReference type="InterPro" id="IPR050639">
    <property type="entry name" value="SSR_resolvase"/>
</dbReference>
<keyword evidence="3" id="KW-0233">DNA recombination</keyword>
<protein>
    <recommendedName>
        <fullName evidence="10">Recombinase family protein</fullName>
    </recommendedName>
</protein>
<dbReference type="Pfam" id="PF07508">
    <property type="entry name" value="Recombinase"/>
    <property type="match status" value="1"/>
</dbReference>
<dbReference type="Gene3D" id="3.90.1750.20">
    <property type="entry name" value="Putative Large Serine Recombinase, Chain B, Domain 2"/>
    <property type="match status" value="1"/>
</dbReference>
<evidence type="ECO:0000313" key="8">
    <source>
        <dbReference type="EMBL" id="RHB07180.1"/>
    </source>
</evidence>
<dbReference type="InterPro" id="IPR006119">
    <property type="entry name" value="Resolv_N"/>
</dbReference>
<proteinExistence type="predicted"/>
<evidence type="ECO:0000256" key="5">
    <source>
        <dbReference type="PROSITE-ProRule" id="PRU10137"/>
    </source>
</evidence>
<comment type="caution">
    <text evidence="8">The sequence shown here is derived from an EMBL/GenBank/DDBJ whole genome shotgun (WGS) entry which is preliminary data.</text>
</comment>
<dbReference type="Gene3D" id="3.40.50.1390">
    <property type="entry name" value="Resolvase, N-terminal catalytic domain"/>
    <property type="match status" value="1"/>
</dbReference>
<dbReference type="SMART" id="SM00857">
    <property type="entry name" value="Resolvase"/>
    <property type="match status" value="1"/>
</dbReference>
<feature type="domain" description="Resolvase/invertase-type recombinase catalytic" evidence="6">
    <location>
        <begin position="12"/>
        <end position="160"/>
    </location>
</feature>
<dbReference type="InterPro" id="IPR036162">
    <property type="entry name" value="Resolvase-like_N_sf"/>
</dbReference>
<evidence type="ECO:0000256" key="1">
    <source>
        <dbReference type="ARBA" id="ARBA00022908"/>
    </source>
</evidence>
<feature type="domain" description="Recombinase" evidence="7">
    <location>
        <begin position="169"/>
        <end position="270"/>
    </location>
</feature>
<dbReference type="PROSITE" id="PS00397">
    <property type="entry name" value="RECOMBINASES_1"/>
    <property type="match status" value="1"/>
</dbReference>
<dbReference type="GO" id="GO:0015074">
    <property type="term" value="P:DNA integration"/>
    <property type="evidence" value="ECO:0007669"/>
    <property type="project" value="UniProtKB-KW"/>
</dbReference>
<evidence type="ECO:0000259" key="7">
    <source>
        <dbReference type="PROSITE" id="PS51737"/>
    </source>
</evidence>
<evidence type="ECO:0000313" key="9">
    <source>
        <dbReference type="Proteomes" id="UP000285288"/>
    </source>
</evidence>
<dbReference type="CDD" id="cd00338">
    <property type="entry name" value="Ser_Recombinase"/>
    <property type="match status" value="1"/>
</dbReference>
<dbReference type="EMBL" id="QSGD01000015">
    <property type="protein sequence ID" value="RHB07180.1"/>
    <property type="molecule type" value="Genomic_DNA"/>
</dbReference>
<dbReference type="InterPro" id="IPR038109">
    <property type="entry name" value="DNA_bind_recomb_sf"/>
</dbReference>
<reference evidence="8 9" key="1">
    <citation type="submission" date="2018-08" db="EMBL/GenBank/DDBJ databases">
        <title>A genome reference for cultivated species of the human gut microbiota.</title>
        <authorList>
            <person name="Zou Y."/>
            <person name="Xue W."/>
            <person name="Luo G."/>
        </authorList>
    </citation>
    <scope>NUCLEOTIDE SEQUENCE [LARGE SCALE GENOMIC DNA]</scope>
    <source>
        <strain evidence="8 9">AM42-13AC</strain>
    </source>
</reference>
<dbReference type="PANTHER" id="PTHR30461:SF23">
    <property type="entry name" value="DNA RECOMBINASE-RELATED"/>
    <property type="match status" value="1"/>
</dbReference>
<sequence length="439" mass="51948">MVSLWRFFMTKFVAMYLRVSTFDQAHNGYGLGDQEVQCRKYIDLYFPEDEIKIYKDDGYSAKNLSRPEMKRMLDDVYKRKIHTIVAFKLDRLTRSVIDTYKLIKTVMEYDCSLVAVVDRIDISSANGRMLVGILSVISQWEREVISERTVAGLEQMVRSGKYPYGGRDPFGWTRDKNVLKIVPEEADIIKDMTQKYVYEGYGIDDLRIYLEKTYGMKKKWYFIRNCLINKRNIGIFEYHGVEYRDVVPAIMDEDLYYKAVEKATHRNVSQPNQEMYLFHGLVHCKCGKRCDHVSTVKTKNKYRHTYYYYWCPECNKRVNQDKLFNQIVIPLGLHINSNKTSEQLKRLEDDLLFFKDRKLQILDDYINGNIDVTTYDLSLKKVKKLILDISKKIKEFDESGIRQLICADRVTKRNLIQTHISYITYDFELGDVTDIVYKK</sequence>
<name>A0A413UDA9_9FIRM</name>
<evidence type="ECO:0000256" key="2">
    <source>
        <dbReference type="ARBA" id="ARBA00023125"/>
    </source>
</evidence>
<organism evidence="8 9">
    <name type="scientific">Holdemanella biformis</name>
    <dbReference type="NCBI Taxonomy" id="1735"/>
    <lineage>
        <taxon>Bacteria</taxon>
        <taxon>Bacillati</taxon>
        <taxon>Bacillota</taxon>
        <taxon>Erysipelotrichia</taxon>
        <taxon>Erysipelotrichales</taxon>
        <taxon>Erysipelotrichaceae</taxon>
        <taxon>Holdemanella</taxon>
    </lineage>
</organism>